<evidence type="ECO:0000313" key="3">
    <source>
        <dbReference type="EMBL" id="MBB6211310.1"/>
    </source>
</evidence>
<dbReference type="PANTHER" id="PTHR34580">
    <property type="match status" value="1"/>
</dbReference>
<protein>
    <submittedName>
        <fullName evidence="3">Putative DNA-binding transcriptional regulator YafY</fullName>
    </submittedName>
</protein>
<feature type="domain" description="Helix-turn-helix type 11" evidence="1">
    <location>
        <begin position="6"/>
        <end position="61"/>
    </location>
</feature>
<dbReference type="Proteomes" id="UP000544872">
    <property type="component" value="Unassembled WGS sequence"/>
</dbReference>
<dbReference type="SUPFAM" id="SSF46785">
    <property type="entry name" value="Winged helix' DNA-binding domain"/>
    <property type="match status" value="1"/>
</dbReference>
<comment type="caution">
    <text evidence="3">The sequence shown here is derived from an EMBL/GenBank/DDBJ whole genome shotgun (WGS) entry which is preliminary data.</text>
</comment>
<dbReference type="PROSITE" id="PS52050">
    <property type="entry name" value="WYL"/>
    <property type="match status" value="1"/>
</dbReference>
<organism evidence="3 4">
    <name type="scientific">Novispirillum itersonii</name>
    <name type="common">Aquaspirillum itersonii</name>
    <dbReference type="NCBI Taxonomy" id="189"/>
    <lineage>
        <taxon>Bacteria</taxon>
        <taxon>Pseudomonadati</taxon>
        <taxon>Pseudomonadota</taxon>
        <taxon>Alphaproteobacteria</taxon>
        <taxon>Rhodospirillales</taxon>
        <taxon>Novispirillaceae</taxon>
        <taxon>Novispirillum</taxon>
    </lineage>
</organism>
<dbReference type="Gene3D" id="1.10.10.10">
    <property type="entry name" value="Winged helix-like DNA-binding domain superfamily/Winged helix DNA-binding domain"/>
    <property type="match status" value="1"/>
</dbReference>
<dbReference type="InterPro" id="IPR026881">
    <property type="entry name" value="WYL_dom"/>
</dbReference>
<dbReference type="GO" id="GO:0003677">
    <property type="term" value="F:DNA binding"/>
    <property type="evidence" value="ECO:0007669"/>
    <property type="project" value="UniProtKB-KW"/>
</dbReference>
<accession>A0A7W9ZHF6</accession>
<dbReference type="PANTHER" id="PTHR34580:SF3">
    <property type="entry name" value="PROTEIN PAFB"/>
    <property type="match status" value="1"/>
</dbReference>
<dbReference type="InterPro" id="IPR036390">
    <property type="entry name" value="WH_DNA-bd_sf"/>
</dbReference>
<proteinExistence type="predicted"/>
<dbReference type="InterPro" id="IPR013196">
    <property type="entry name" value="HTH_11"/>
</dbReference>
<evidence type="ECO:0000259" key="2">
    <source>
        <dbReference type="Pfam" id="PF13280"/>
    </source>
</evidence>
<dbReference type="InterPro" id="IPR036388">
    <property type="entry name" value="WH-like_DNA-bd_sf"/>
</dbReference>
<evidence type="ECO:0000313" key="4">
    <source>
        <dbReference type="Proteomes" id="UP000544872"/>
    </source>
</evidence>
<dbReference type="Pfam" id="PF08279">
    <property type="entry name" value="HTH_11"/>
    <property type="match status" value="1"/>
</dbReference>
<dbReference type="Pfam" id="PF13280">
    <property type="entry name" value="WYL"/>
    <property type="match status" value="1"/>
</dbReference>
<dbReference type="AlphaFoldDB" id="A0A7W9ZHF6"/>
<name>A0A7W9ZHF6_NOVIT</name>
<dbReference type="EMBL" id="JACIIX010000010">
    <property type="protein sequence ID" value="MBB6211310.1"/>
    <property type="molecule type" value="Genomic_DNA"/>
</dbReference>
<dbReference type="RefSeq" id="WP_184264124.1">
    <property type="nucleotide sequence ID" value="NZ_JACIIX010000010.1"/>
</dbReference>
<reference evidence="3 4" key="1">
    <citation type="submission" date="2020-08" db="EMBL/GenBank/DDBJ databases">
        <title>Genomic Encyclopedia of Type Strains, Phase IV (KMG-IV): sequencing the most valuable type-strain genomes for metagenomic binning, comparative biology and taxonomic classification.</title>
        <authorList>
            <person name="Goeker M."/>
        </authorList>
    </citation>
    <scope>NUCLEOTIDE SEQUENCE [LARGE SCALE GENOMIC DNA]</scope>
    <source>
        <strain evidence="3 4">DSM 11590</strain>
    </source>
</reference>
<gene>
    <name evidence="3" type="ORF">FHS48_002747</name>
</gene>
<keyword evidence="3" id="KW-0238">DNA-binding</keyword>
<dbReference type="InterPro" id="IPR051534">
    <property type="entry name" value="CBASS_pafABC_assoc_protein"/>
</dbReference>
<sequence>MRRADRLFHLLTLLKDARGRAVTAATLAAELELSVRTIYRDIAHLQANGLPIDGEAGVGYRISPALTLPPVTFTLEQIEAVAVGIRAIQSLGDPALAAAGRQALDKIRAVLSPAGAEHLLRESLHTPLSLQADPSGVLAAPLRRAIRERLRTHLTYQRPDQQDSGEATGRWVRPLELACFGSFWMLAAWCEHRSAFRHFRLDRITALEVSATRFPEEPGRGLPDYLDWLRASLNTPP</sequence>
<keyword evidence="4" id="KW-1185">Reference proteome</keyword>
<evidence type="ECO:0000259" key="1">
    <source>
        <dbReference type="Pfam" id="PF08279"/>
    </source>
</evidence>
<feature type="domain" description="WYL" evidence="2">
    <location>
        <begin position="140"/>
        <end position="209"/>
    </location>
</feature>